<evidence type="ECO:0000256" key="6">
    <source>
        <dbReference type="ARBA" id="ARBA00023136"/>
    </source>
</evidence>
<dbReference type="OrthoDB" id="10064659at2759"/>
<evidence type="ECO:0000313" key="10">
    <source>
        <dbReference type="EMBL" id="KAF0709727.1"/>
    </source>
</evidence>
<dbReference type="Pfam" id="PF01534">
    <property type="entry name" value="Frizzled"/>
    <property type="match status" value="1"/>
</dbReference>
<keyword evidence="7" id="KW-0675">Receptor</keyword>
<evidence type="ECO:0000256" key="5">
    <source>
        <dbReference type="ARBA" id="ARBA00022989"/>
    </source>
</evidence>
<dbReference type="PROSITE" id="PS50261">
    <property type="entry name" value="G_PROTEIN_RECEP_F2_4"/>
    <property type="match status" value="1"/>
</dbReference>
<feature type="transmembrane region" description="Helical" evidence="8">
    <location>
        <begin position="236"/>
        <end position="257"/>
    </location>
</feature>
<evidence type="ECO:0000256" key="4">
    <source>
        <dbReference type="ARBA" id="ARBA00022692"/>
    </source>
</evidence>
<dbReference type="GO" id="GO:0005886">
    <property type="term" value="C:plasma membrane"/>
    <property type="evidence" value="ECO:0007669"/>
    <property type="project" value="TreeGrafter"/>
</dbReference>
<dbReference type="AlphaFoldDB" id="A0A6G0VU74"/>
<dbReference type="GO" id="GO:0007417">
    <property type="term" value="P:central nervous system development"/>
    <property type="evidence" value="ECO:0007669"/>
    <property type="project" value="TreeGrafter"/>
</dbReference>
<evidence type="ECO:0000256" key="2">
    <source>
        <dbReference type="ARBA" id="ARBA00008077"/>
    </source>
</evidence>
<keyword evidence="3" id="KW-0217">Developmental protein</keyword>
<feature type="transmembrane region" description="Helical" evidence="8">
    <location>
        <begin position="322"/>
        <end position="341"/>
    </location>
</feature>
<dbReference type="EMBL" id="VUJU01011854">
    <property type="protein sequence ID" value="KAF0709727.1"/>
    <property type="molecule type" value="Genomic_DNA"/>
</dbReference>
<dbReference type="GO" id="GO:0071679">
    <property type="term" value="P:commissural neuron axon guidance"/>
    <property type="evidence" value="ECO:0007669"/>
    <property type="project" value="TreeGrafter"/>
</dbReference>
<comment type="caution">
    <text evidence="10">The sequence shown here is derived from an EMBL/GenBank/DDBJ whole genome shotgun (WGS) entry which is preliminary data.</text>
</comment>
<name>A0A6G0VU74_APHCR</name>
<comment type="similarity">
    <text evidence="2">Belongs to the G-protein coupled receptor Fz/Smo family.</text>
</comment>
<evidence type="ECO:0000313" key="11">
    <source>
        <dbReference type="Proteomes" id="UP000478052"/>
    </source>
</evidence>
<dbReference type="Proteomes" id="UP000478052">
    <property type="component" value="Unassembled WGS sequence"/>
</dbReference>
<evidence type="ECO:0000256" key="7">
    <source>
        <dbReference type="ARBA" id="ARBA00023170"/>
    </source>
</evidence>
<gene>
    <name evidence="10" type="ORF">FWK35_00032024</name>
</gene>
<dbReference type="GO" id="GO:0007224">
    <property type="term" value="P:smoothened signaling pathway"/>
    <property type="evidence" value="ECO:0007669"/>
    <property type="project" value="TreeGrafter"/>
</dbReference>
<keyword evidence="4 8" id="KW-0812">Transmembrane</keyword>
<dbReference type="InterPro" id="IPR017981">
    <property type="entry name" value="GPCR_2-like_7TM"/>
</dbReference>
<keyword evidence="11" id="KW-1185">Reference proteome</keyword>
<dbReference type="PANTHER" id="PTHR11309">
    <property type="entry name" value="FRIZZLED"/>
    <property type="match status" value="1"/>
</dbReference>
<feature type="non-terminal residue" evidence="10">
    <location>
        <position position="348"/>
    </location>
</feature>
<feature type="transmembrane region" description="Helical" evidence="8">
    <location>
        <begin position="269"/>
        <end position="289"/>
    </location>
</feature>
<feature type="domain" description="G-protein coupled receptors family 2 profile 2" evidence="9">
    <location>
        <begin position="234"/>
        <end position="348"/>
    </location>
</feature>
<dbReference type="GO" id="GO:0030425">
    <property type="term" value="C:dendrite"/>
    <property type="evidence" value="ECO:0007669"/>
    <property type="project" value="TreeGrafter"/>
</dbReference>
<dbReference type="GO" id="GO:0004888">
    <property type="term" value="F:transmembrane signaling receptor activity"/>
    <property type="evidence" value="ECO:0007669"/>
    <property type="project" value="InterPro"/>
</dbReference>
<keyword evidence="5 8" id="KW-1133">Transmembrane helix</keyword>
<keyword evidence="6 8" id="KW-0472">Membrane</keyword>
<proteinExistence type="inferred from homology"/>
<dbReference type="GO" id="GO:0007389">
    <property type="term" value="P:pattern specification process"/>
    <property type="evidence" value="ECO:0007669"/>
    <property type="project" value="TreeGrafter"/>
</dbReference>
<comment type="subcellular location">
    <subcellularLocation>
        <location evidence="1">Membrane</location>
        <topology evidence="1">Multi-pass membrane protein</topology>
    </subcellularLocation>
</comment>
<dbReference type="PRINTS" id="PR00489">
    <property type="entry name" value="FRIZZLED"/>
</dbReference>
<organism evidence="10 11">
    <name type="scientific">Aphis craccivora</name>
    <name type="common">Cowpea aphid</name>
    <dbReference type="NCBI Taxonomy" id="307492"/>
    <lineage>
        <taxon>Eukaryota</taxon>
        <taxon>Metazoa</taxon>
        <taxon>Ecdysozoa</taxon>
        <taxon>Arthropoda</taxon>
        <taxon>Hexapoda</taxon>
        <taxon>Insecta</taxon>
        <taxon>Pterygota</taxon>
        <taxon>Neoptera</taxon>
        <taxon>Paraneoptera</taxon>
        <taxon>Hemiptera</taxon>
        <taxon>Sternorrhyncha</taxon>
        <taxon>Aphidomorpha</taxon>
        <taxon>Aphidoidea</taxon>
        <taxon>Aphididae</taxon>
        <taxon>Aphidini</taxon>
        <taxon>Aphis</taxon>
        <taxon>Aphis</taxon>
    </lineage>
</organism>
<sequence>MCKLIENHCQILKIENSWPAEFNCENESLYPAKLCKVKEKGHFVEFHFVEERLVERGSFLKFTQKFIIPNSINGTFLLSLLPLDTTTTTPMLQLPDYSSLEYQTPVEISGQLKLAFNSTAGRCESPLVQTYRPEAYHYPNFEGCDLQCYDPLFSVDEHRQIHNLIAWAATIAGLCNIFAINDLRELKFNSTAGRCESPLVQTYRPEAYHYPNFEGCDLQCYDPLFSVDEHRQIHNLIAWAATIAGLCNIFAILTFMIEWQSLNRYPNIVILYINVCFLFICFGWLSQFWSGARDDIVCRKNGARKTSEPSDEDLSCVINFVFSYYFLIAAFIWFVIFTYSLHTTFQSF</sequence>
<dbReference type="GO" id="GO:0005113">
    <property type="term" value="F:patched binding"/>
    <property type="evidence" value="ECO:0007669"/>
    <property type="project" value="TreeGrafter"/>
</dbReference>
<accession>A0A6G0VU74</accession>
<dbReference type="PANTHER" id="PTHR11309:SF35">
    <property type="entry name" value="PROTEIN SMOOTHENED"/>
    <property type="match status" value="1"/>
</dbReference>
<dbReference type="InterPro" id="IPR015526">
    <property type="entry name" value="Frizzled/SFRP"/>
</dbReference>
<evidence type="ECO:0000256" key="3">
    <source>
        <dbReference type="ARBA" id="ARBA00022473"/>
    </source>
</evidence>
<evidence type="ECO:0000256" key="8">
    <source>
        <dbReference type="SAM" id="Phobius"/>
    </source>
</evidence>
<evidence type="ECO:0000256" key="1">
    <source>
        <dbReference type="ARBA" id="ARBA00004141"/>
    </source>
</evidence>
<dbReference type="InterPro" id="IPR000539">
    <property type="entry name" value="Frizzled/Smoothened_7TM"/>
</dbReference>
<evidence type="ECO:0000259" key="9">
    <source>
        <dbReference type="PROSITE" id="PS50261"/>
    </source>
</evidence>
<dbReference type="GO" id="GO:0005929">
    <property type="term" value="C:cilium"/>
    <property type="evidence" value="ECO:0007669"/>
    <property type="project" value="TreeGrafter"/>
</dbReference>
<reference evidence="10 11" key="1">
    <citation type="submission" date="2019-08" db="EMBL/GenBank/DDBJ databases">
        <title>Whole genome of Aphis craccivora.</title>
        <authorList>
            <person name="Voronova N.V."/>
            <person name="Shulinski R.S."/>
            <person name="Bandarenka Y.V."/>
            <person name="Zhorov D.G."/>
            <person name="Warner D."/>
        </authorList>
    </citation>
    <scope>NUCLEOTIDE SEQUENCE [LARGE SCALE GENOMIC DNA]</scope>
    <source>
        <strain evidence="10">180601</strain>
        <tissue evidence="10">Whole Body</tissue>
    </source>
</reference>
<dbReference type="Gene3D" id="1.20.1070.10">
    <property type="entry name" value="Rhodopsin 7-helix transmembrane proteins"/>
    <property type="match status" value="2"/>
</dbReference>
<dbReference type="SMART" id="SM01330">
    <property type="entry name" value="Frizzled"/>
    <property type="match status" value="1"/>
</dbReference>
<protein>
    <submittedName>
        <fullName evidence="10">Protein smoothened isoform X2</fullName>
    </submittedName>
</protein>